<protein>
    <submittedName>
        <fullName evidence="4">Uncharacterized protein</fullName>
    </submittedName>
</protein>
<dbReference type="PRINTS" id="PR01415">
    <property type="entry name" value="ANKYRIN"/>
</dbReference>
<feature type="repeat" description="ANK" evidence="3">
    <location>
        <begin position="55"/>
        <end position="87"/>
    </location>
</feature>
<feature type="non-terminal residue" evidence="4">
    <location>
        <position position="248"/>
    </location>
</feature>
<keyword evidence="1" id="KW-0677">Repeat</keyword>
<dbReference type="SMART" id="SM00248">
    <property type="entry name" value="ANK"/>
    <property type="match status" value="5"/>
</dbReference>
<dbReference type="Proteomes" id="UP000030746">
    <property type="component" value="Unassembled WGS sequence"/>
</dbReference>
<dbReference type="KEGG" id="lgi:LOTGIDRAFT_84232"/>
<keyword evidence="2 3" id="KW-0040">ANK repeat</keyword>
<dbReference type="AlphaFoldDB" id="V3ZSW4"/>
<evidence type="ECO:0000313" key="4">
    <source>
        <dbReference type="EMBL" id="ESO85665.1"/>
    </source>
</evidence>
<dbReference type="STRING" id="225164.V3ZSW4"/>
<evidence type="ECO:0000256" key="2">
    <source>
        <dbReference type="ARBA" id="ARBA00023043"/>
    </source>
</evidence>
<feature type="repeat" description="ANK" evidence="3">
    <location>
        <begin position="88"/>
        <end position="109"/>
    </location>
</feature>
<dbReference type="PROSITE" id="PS50088">
    <property type="entry name" value="ANK_REPEAT"/>
    <property type="match status" value="5"/>
</dbReference>
<dbReference type="GeneID" id="20252601"/>
<dbReference type="InterPro" id="IPR036770">
    <property type="entry name" value="Ankyrin_rpt-contain_sf"/>
</dbReference>
<dbReference type="HOGENOM" id="CLU_1050698_0_0_1"/>
<dbReference type="RefSeq" id="XP_009063605.1">
    <property type="nucleotide sequence ID" value="XM_009065357.1"/>
</dbReference>
<dbReference type="PANTHER" id="PTHR46680">
    <property type="entry name" value="NF-KAPPA-B INHIBITOR ALPHA"/>
    <property type="match status" value="1"/>
</dbReference>
<dbReference type="Pfam" id="PF12796">
    <property type="entry name" value="Ank_2"/>
    <property type="match status" value="2"/>
</dbReference>
<dbReference type="OMA" id="EIRIQPQ"/>
<feature type="non-terminal residue" evidence="4">
    <location>
        <position position="1"/>
    </location>
</feature>
<dbReference type="CTD" id="20252601"/>
<name>V3ZSW4_LOTGI</name>
<evidence type="ECO:0000256" key="1">
    <source>
        <dbReference type="ARBA" id="ARBA00022737"/>
    </source>
</evidence>
<dbReference type="InterPro" id="IPR002110">
    <property type="entry name" value="Ankyrin_rpt"/>
</dbReference>
<dbReference type="Gene3D" id="1.25.40.20">
    <property type="entry name" value="Ankyrin repeat-containing domain"/>
    <property type="match status" value="1"/>
</dbReference>
<reference evidence="4 5" key="1">
    <citation type="journal article" date="2013" name="Nature">
        <title>Insights into bilaterian evolution from three spiralian genomes.</title>
        <authorList>
            <person name="Simakov O."/>
            <person name="Marletaz F."/>
            <person name="Cho S.J."/>
            <person name="Edsinger-Gonzales E."/>
            <person name="Havlak P."/>
            <person name="Hellsten U."/>
            <person name="Kuo D.H."/>
            <person name="Larsson T."/>
            <person name="Lv J."/>
            <person name="Arendt D."/>
            <person name="Savage R."/>
            <person name="Osoegawa K."/>
            <person name="de Jong P."/>
            <person name="Grimwood J."/>
            <person name="Chapman J.A."/>
            <person name="Shapiro H."/>
            <person name="Aerts A."/>
            <person name="Otillar R.P."/>
            <person name="Terry A.Y."/>
            <person name="Boore J.L."/>
            <person name="Grigoriev I.V."/>
            <person name="Lindberg D.R."/>
            <person name="Seaver E.C."/>
            <person name="Weisblat D.A."/>
            <person name="Putnam N.H."/>
            <person name="Rokhsar D.S."/>
        </authorList>
    </citation>
    <scope>NUCLEOTIDE SEQUENCE [LARGE SCALE GENOMIC DNA]</scope>
</reference>
<dbReference type="PROSITE" id="PS50297">
    <property type="entry name" value="ANK_REP_REGION"/>
    <property type="match status" value="4"/>
</dbReference>
<evidence type="ECO:0000256" key="3">
    <source>
        <dbReference type="PROSITE-ProRule" id="PRU00023"/>
    </source>
</evidence>
<feature type="repeat" description="ANK" evidence="3">
    <location>
        <begin position="139"/>
        <end position="171"/>
    </location>
</feature>
<dbReference type="SUPFAM" id="SSF48403">
    <property type="entry name" value="Ankyrin repeat"/>
    <property type="match status" value="1"/>
</dbReference>
<feature type="repeat" description="ANK" evidence="3">
    <location>
        <begin position="207"/>
        <end position="239"/>
    </location>
</feature>
<dbReference type="OrthoDB" id="20727at2759"/>
<accession>V3ZSW4</accession>
<dbReference type="GO" id="GO:0071356">
    <property type="term" value="P:cellular response to tumor necrosis factor"/>
    <property type="evidence" value="ECO:0007669"/>
    <property type="project" value="TreeGrafter"/>
</dbReference>
<gene>
    <name evidence="4" type="ORF">LOTGIDRAFT_84232</name>
</gene>
<dbReference type="GO" id="GO:0051059">
    <property type="term" value="F:NF-kappaB binding"/>
    <property type="evidence" value="ECO:0007669"/>
    <property type="project" value="TreeGrafter"/>
</dbReference>
<proteinExistence type="predicted"/>
<keyword evidence="5" id="KW-1185">Reference proteome</keyword>
<dbReference type="PANTHER" id="PTHR46680:SF3">
    <property type="entry name" value="NF-KAPPA-B INHIBITOR CACTUS"/>
    <property type="match status" value="1"/>
</dbReference>
<evidence type="ECO:0000313" key="5">
    <source>
        <dbReference type="Proteomes" id="UP000030746"/>
    </source>
</evidence>
<feature type="repeat" description="ANK" evidence="3">
    <location>
        <begin position="173"/>
        <end position="195"/>
    </location>
</feature>
<dbReference type="GO" id="GO:0005829">
    <property type="term" value="C:cytosol"/>
    <property type="evidence" value="ECO:0007669"/>
    <property type="project" value="TreeGrafter"/>
</dbReference>
<sequence length="248" mass="27808">EPTNLNSEEYAIQFYQPDEDGDTDLHNSIILNGEISMQLISIAPTYEWLNFQNRLSQTPLHLAVLTNQPEIVRRLIVGGAQIDIRDHKGNTPLHIAAQKGYQNIAKLLLTPVFHNEINVNSYEIPYQKIPQDLEIRNYDGLSCLHLAALGNHYDSMRLLLENRAPINIADGKSGRTILHYAAEQGNEDLLHFILSSPNTDINKKTYGGLTAIALANGRGYNEAVRILYRNGADTTGLDENQDDSDEEM</sequence>
<dbReference type="InterPro" id="IPR051070">
    <property type="entry name" value="NF-kappa-B_inhibitor"/>
</dbReference>
<dbReference type="EMBL" id="KB203274">
    <property type="protein sequence ID" value="ESO85665.1"/>
    <property type="molecule type" value="Genomic_DNA"/>
</dbReference>
<organism evidence="4 5">
    <name type="scientific">Lottia gigantea</name>
    <name type="common">Giant owl limpet</name>
    <dbReference type="NCBI Taxonomy" id="225164"/>
    <lineage>
        <taxon>Eukaryota</taxon>
        <taxon>Metazoa</taxon>
        <taxon>Spiralia</taxon>
        <taxon>Lophotrochozoa</taxon>
        <taxon>Mollusca</taxon>
        <taxon>Gastropoda</taxon>
        <taxon>Patellogastropoda</taxon>
        <taxon>Lottioidea</taxon>
        <taxon>Lottiidae</taxon>
        <taxon>Lottia</taxon>
    </lineage>
</organism>